<name>A0A7M7KWC3_VARDE</name>
<dbReference type="RefSeq" id="XP_022666754.1">
    <property type="nucleotide sequence ID" value="XM_022811019.1"/>
</dbReference>
<evidence type="ECO:0000313" key="9">
    <source>
        <dbReference type="EnsemblMetazoa" id="XP_022666754"/>
    </source>
</evidence>
<evidence type="ECO:0000259" key="8">
    <source>
        <dbReference type="PROSITE" id="PS50071"/>
    </source>
</evidence>
<dbReference type="GO" id="GO:0048646">
    <property type="term" value="P:anatomical structure formation involved in morphogenesis"/>
    <property type="evidence" value="ECO:0007669"/>
    <property type="project" value="UniProtKB-ARBA"/>
</dbReference>
<keyword evidence="5 6" id="KW-0539">Nucleus</keyword>
<dbReference type="SUPFAM" id="SSF46689">
    <property type="entry name" value="Homeodomain-like"/>
    <property type="match status" value="1"/>
</dbReference>
<dbReference type="PROSITE" id="PS50071">
    <property type="entry name" value="HOMEOBOX_2"/>
    <property type="match status" value="1"/>
</dbReference>
<dbReference type="GO" id="GO:0001654">
    <property type="term" value="P:eye development"/>
    <property type="evidence" value="ECO:0007669"/>
    <property type="project" value="UniProtKB-ARBA"/>
</dbReference>
<dbReference type="InterPro" id="IPR009057">
    <property type="entry name" value="Homeodomain-like_sf"/>
</dbReference>
<dbReference type="InterPro" id="IPR008422">
    <property type="entry name" value="KN_HD"/>
</dbReference>
<evidence type="ECO:0000256" key="7">
    <source>
        <dbReference type="SAM" id="MobiDB-lite"/>
    </source>
</evidence>
<reference evidence="9" key="1">
    <citation type="submission" date="2021-01" db="UniProtKB">
        <authorList>
            <consortium name="EnsemblMetazoa"/>
        </authorList>
    </citation>
    <scope>IDENTIFICATION</scope>
</reference>
<sequence>MWQFLVLDKSAILVCTFSRSLIPSPTRVPTAFCCHRRSRMSDSSEPDQDLELDEDADIDVEHVAPTDNEDINPEDTASRPDSGGQNSDADCDVKGENDKSSKCNSFEEELGVEDENALGPEETETVKRALLRHPLFPLLALLFEKCELATRTCGAEPSASELKRELEAFAENTKCWSGGESAIDQLMIDALQVLRIHLGELRKVDELRNNFCQRYIACLRDKMHSSKLLKDAHFDSEDVDSDECDILSSGSGGENSQEGSGSLPETPMPSATAKKGSRVSPRSGLASGGTGQAAGAMGGSSRGVLPKQATELMRAWLFAHVVHPYPSEEEKKLIAEQTNLSLLQVNNWFINARRRILQPMLEQNAQKT</sequence>
<comment type="similarity">
    <text evidence="2">Belongs to the TALE/MEIS homeobox family.</text>
</comment>
<dbReference type="FunFam" id="1.10.10.60:FF:000004">
    <property type="entry name" value="Meis2 homeobox isoform 2c"/>
    <property type="match status" value="1"/>
</dbReference>
<feature type="compositionally biased region" description="Acidic residues" evidence="7">
    <location>
        <begin position="106"/>
        <end position="116"/>
    </location>
</feature>
<dbReference type="SMART" id="SM00389">
    <property type="entry name" value="HOX"/>
    <property type="match status" value="1"/>
</dbReference>
<dbReference type="Pfam" id="PF16493">
    <property type="entry name" value="Meis_PKNOX_N"/>
    <property type="match status" value="1"/>
</dbReference>
<feature type="region of interest" description="Disordered" evidence="7">
    <location>
        <begin position="37"/>
        <end position="119"/>
    </location>
</feature>
<feature type="compositionally biased region" description="Acidic residues" evidence="7">
    <location>
        <begin position="44"/>
        <end position="58"/>
    </location>
</feature>
<feature type="compositionally biased region" description="Basic and acidic residues" evidence="7">
    <location>
        <begin position="91"/>
        <end position="101"/>
    </location>
</feature>
<dbReference type="KEGG" id="vde:111252704"/>
<dbReference type="GO" id="GO:0000987">
    <property type="term" value="F:cis-regulatory region sequence-specific DNA binding"/>
    <property type="evidence" value="ECO:0007669"/>
    <property type="project" value="UniProtKB-ARBA"/>
</dbReference>
<feature type="domain" description="Homeobox" evidence="8">
    <location>
        <begin position="318"/>
        <end position="359"/>
    </location>
</feature>
<evidence type="ECO:0000256" key="1">
    <source>
        <dbReference type="ARBA" id="ARBA00004123"/>
    </source>
</evidence>
<keyword evidence="4 6" id="KW-0371">Homeobox</keyword>
<keyword evidence="10" id="KW-1185">Reference proteome</keyword>
<dbReference type="GO" id="GO:0006355">
    <property type="term" value="P:regulation of DNA-templated transcription"/>
    <property type="evidence" value="ECO:0007669"/>
    <property type="project" value="InterPro"/>
</dbReference>
<dbReference type="InParanoid" id="A0A7M7KWC3"/>
<accession>A0A7M7KWC3</accession>
<dbReference type="PANTHER" id="PTHR11850">
    <property type="entry name" value="HOMEOBOX PROTEIN TRANSCRIPTION FACTORS"/>
    <property type="match status" value="1"/>
</dbReference>
<evidence type="ECO:0000256" key="2">
    <source>
        <dbReference type="ARBA" id="ARBA00009661"/>
    </source>
</evidence>
<dbReference type="OMA" id="SKWIESE"/>
<dbReference type="Pfam" id="PF05920">
    <property type="entry name" value="Homeobox_KN"/>
    <property type="match status" value="1"/>
</dbReference>
<evidence type="ECO:0000256" key="4">
    <source>
        <dbReference type="ARBA" id="ARBA00023155"/>
    </source>
</evidence>
<proteinExistence type="inferred from homology"/>
<feature type="DNA-binding region" description="Homeobox" evidence="6">
    <location>
        <begin position="320"/>
        <end position="360"/>
    </location>
</feature>
<dbReference type="EnsemblMetazoa" id="XM_022811019">
    <property type="protein sequence ID" value="XP_022666754"/>
    <property type="gene ID" value="LOC111252704"/>
</dbReference>
<dbReference type="Gene3D" id="1.10.10.60">
    <property type="entry name" value="Homeodomain-like"/>
    <property type="match status" value="1"/>
</dbReference>
<dbReference type="OrthoDB" id="10056939at2759"/>
<dbReference type="GeneID" id="111252704"/>
<dbReference type="CDD" id="cd00086">
    <property type="entry name" value="homeodomain"/>
    <property type="match status" value="1"/>
</dbReference>
<dbReference type="InterPro" id="IPR001356">
    <property type="entry name" value="HD"/>
</dbReference>
<evidence type="ECO:0000256" key="3">
    <source>
        <dbReference type="ARBA" id="ARBA00023125"/>
    </source>
</evidence>
<dbReference type="Proteomes" id="UP000594260">
    <property type="component" value="Unplaced"/>
</dbReference>
<protein>
    <recommendedName>
        <fullName evidence="8">Homeobox domain-containing protein</fullName>
    </recommendedName>
</protein>
<dbReference type="GO" id="GO:0005634">
    <property type="term" value="C:nucleus"/>
    <property type="evidence" value="ECO:0007669"/>
    <property type="project" value="UniProtKB-SubCell"/>
</dbReference>
<feature type="compositionally biased region" description="Gly residues" evidence="7">
    <location>
        <begin position="286"/>
        <end position="301"/>
    </location>
</feature>
<dbReference type="AlphaFoldDB" id="A0A7M7KWC3"/>
<keyword evidence="3 6" id="KW-0238">DNA-binding</keyword>
<dbReference type="GO" id="GO:0048663">
    <property type="term" value="P:neuron fate commitment"/>
    <property type="evidence" value="ECO:0007669"/>
    <property type="project" value="UniProtKB-ARBA"/>
</dbReference>
<evidence type="ECO:0000313" key="10">
    <source>
        <dbReference type="Proteomes" id="UP000594260"/>
    </source>
</evidence>
<dbReference type="InterPro" id="IPR050224">
    <property type="entry name" value="TALE_homeobox"/>
</dbReference>
<evidence type="ECO:0000256" key="5">
    <source>
        <dbReference type="ARBA" id="ARBA00023242"/>
    </source>
</evidence>
<feature type="region of interest" description="Disordered" evidence="7">
    <location>
        <begin position="240"/>
        <end position="302"/>
    </location>
</feature>
<evidence type="ECO:0000256" key="6">
    <source>
        <dbReference type="PROSITE-ProRule" id="PRU00108"/>
    </source>
</evidence>
<organism evidence="9 10">
    <name type="scientific">Varroa destructor</name>
    <name type="common">Honeybee mite</name>
    <dbReference type="NCBI Taxonomy" id="109461"/>
    <lineage>
        <taxon>Eukaryota</taxon>
        <taxon>Metazoa</taxon>
        <taxon>Ecdysozoa</taxon>
        <taxon>Arthropoda</taxon>
        <taxon>Chelicerata</taxon>
        <taxon>Arachnida</taxon>
        <taxon>Acari</taxon>
        <taxon>Parasitiformes</taxon>
        <taxon>Mesostigmata</taxon>
        <taxon>Gamasina</taxon>
        <taxon>Dermanyssoidea</taxon>
        <taxon>Varroidae</taxon>
        <taxon>Varroa</taxon>
    </lineage>
</organism>
<comment type="subcellular location">
    <subcellularLocation>
        <location evidence="1 6">Nucleus</location>
    </subcellularLocation>
</comment>
<dbReference type="InterPro" id="IPR032453">
    <property type="entry name" value="PKNOX/Meis_N"/>
</dbReference>